<dbReference type="AlphaFoldDB" id="A0A0H3XKH0"/>
<dbReference type="Proteomes" id="UP000035661">
    <property type="component" value="Chromosome"/>
</dbReference>
<evidence type="ECO:0000313" key="2">
    <source>
        <dbReference type="Proteomes" id="UP000035661"/>
    </source>
</evidence>
<proteinExistence type="predicted"/>
<name>A0A0H3XKH0_9MOLU</name>
<dbReference type="STRING" id="315358.SERIO_v1c03220"/>
<sequence length="33" mass="3796">MKSLIAILGSIGLISSGVPPINYVWKKWYYIRK</sequence>
<accession>A0A0H3XKH0</accession>
<dbReference type="KEGG" id="seri:SERIO_v1c03220"/>
<gene>
    <name evidence="1" type="ORF">SERIO_v1c03220</name>
</gene>
<dbReference type="EMBL" id="CP011856">
    <property type="protein sequence ID" value="AKM53904.1"/>
    <property type="molecule type" value="Genomic_DNA"/>
</dbReference>
<organism evidence="1 2">
    <name type="scientific">Spiroplasma eriocheiris</name>
    <dbReference type="NCBI Taxonomy" id="315358"/>
    <lineage>
        <taxon>Bacteria</taxon>
        <taxon>Bacillati</taxon>
        <taxon>Mycoplasmatota</taxon>
        <taxon>Mollicutes</taxon>
        <taxon>Entomoplasmatales</taxon>
        <taxon>Spiroplasmataceae</taxon>
        <taxon>Spiroplasma</taxon>
    </lineage>
</organism>
<reference evidence="1 2" key="1">
    <citation type="journal article" date="2015" name="Genome Biol. Evol.">
        <title>Found and Lost: The Fates of Horizontally Acquired Genes in Arthropod-Symbiotic Spiroplasma.</title>
        <authorList>
            <person name="Lo W.S."/>
            <person name="Gasparich G.E."/>
            <person name="Kuo C.H."/>
        </authorList>
    </citation>
    <scope>NUCLEOTIDE SEQUENCE [LARGE SCALE GENOMIC DNA]</scope>
    <source>
        <strain evidence="2">TDA-040725-5</strain>
    </source>
</reference>
<keyword evidence="2" id="KW-1185">Reference proteome</keyword>
<protein>
    <submittedName>
        <fullName evidence="1">Uncharacterized protein</fullName>
    </submittedName>
</protein>
<evidence type="ECO:0000313" key="1">
    <source>
        <dbReference type="EMBL" id="AKM53904.1"/>
    </source>
</evidence>
<reference evidence="2" key="2">
    <citation type="submission" date="2015-06" db="EMBL/GenBank/DDBJ databases">
        <title>Complete genome sequence of Spiroplasma eriocheiris TDA-040725-5 (DSM 21848).</title>
        <authorList>
            <person name="Lo W.-S."/>
            <person name="Kuo C.-H."/>
        </authorList>
    </citation>
    <scope>NUCLEOTIDE SEQUENCE [LARGE SCALE GENOMIC DNA]</scope>
    <source>
        <strain evidence="2">TDA-040725-5</strain>
    </source>
</reference>